<dbReference type="AlphaFoldDB" id="A0A660L613"/>
<accession>A0A660L613</accession>
<dbReference type="EMBL" id="RBIL01000001">
    <property type="protein sequence ID" value="RKQ90482.1"/>
    <property type="molecule type" value="Genomic_DNA"/>
</dbReference>
<dbReference type="Proteomes" id="UP000278962">
    <property type="component" value="Unassembled WGS sequence"/>
</dbReference>
<keyword evidence="2" id="KW-1185">Reference proteome</keyword>
<reference evidence="1 2" key="1">
    <citation type="submission" date="2018-10" db="EMBL/GenBank/DDBJ databases">
        <title>Genomic Encyclopedia of Archaeal and Bacterial Type Strains, Phase II (KMG-II): from individual species to whole genera.</title>
        <authorList>
            <person name="Goeker M."/>
        </authorList>
    </citation>
    <scope>NUCLEOTIDE SEQUENCE [LARGE SCALE GENOMIC DNA]</scope>
    <source>
        <strain evidence="1 2">DSM 14954</strain>
    </source>
</reference>
<comment type="caution">
    <text evidence="1">The sequence shown here is derived from an EMBL/GenBank/DDBJ whole genome shotgun (WGS) entry which is preliminary data.</text>
</comment>
<protein>
    <submittedName>
        <fullName evidence="1">Uncharacterized protein</fullName>
    </submittedName>
</protein>
<name>A0A660L613_9ACTN</name>
<sequence length="82" mass="8627">MKPTLGSTVIYRSKTGNYDLAAIVTATADTLWPEGVERRTALPRSGPVRSQRSSSVCGGIGCSFVCRGRRGGAVGPRRGGRC</sequence>
<proteinExistence type="predicted"/>
<evidence type="ECO:0000313" key="2">
    <source>
        <dbReference type="Proteomes" id="UP000278962"/>
    </source>
</evidence>
<organism evidence="1 2">
    <name type="scientific">Solirubrobacter pauli</name>
    <dbReference type="NCBI Taxonomy" id="166793"/>
    <lineage>
        <taxon>Bacteria</taxon>
        <taxon>Bacillati</taxon>
        <taxon>Actinomycetota</taxon>
        <taxon>Thermoleophilia</taxon>
        <taxon>Solirubrobacterales</taxon>
        <taxon>Solirubrobacteraceae</taxon>
        <taxon>Solirubrobacter</taxon>
    </lineage>
</organism>
<gene>
    <name evidence="1" type="ORF">C8N24_0287</name>
</gene>
<evidence type="ECO:0000313" key="1">
    <source>
        <dbReference type="EMBL" id="RKQ90482.1"/>
    </source>
</evidence>